<feature type="transmembrane region" description="Helical" evidence="1">
    <location>
        <begin position="19"/>
        <end position="38"/>
    </location>
</feature>
<comment type="caution">
    <text evidence="3">The sequence shown here is derived from an EMBL/GenBank/DDBJ whole genome shotgun (WGS) entry which is preliminary data.</text>
</comment>
<dbReference type="Proteomes" id="UP000196368">
    <property type="component" value="Unassembled WGS sequence"/>
</dbReference>
<proteinExistence type="predicted"/>
<keyword evidence="1" id="KW-0472">Membrane</keyword>
<evidence type="ECO:0000256" key="1">
    <source>
        <dbReference type="SAM" id="Phobius"/>
    </source>
</evidence>
<feature type="transmembrane region" description="Helical" evidence="1">
    <location>
        <begin position="126"/>
        <end position="143"/>
    </location>
</feature>
<feature type="transmembrane region" description="Helical" evidence="1">
    <location>
        <begin position="283"/>
        <end position="303"/>
    </location>
</feature>
<feature type="transmembrane region" description="Helical" evidence="1">
    <location>
        <begin position="176"/>
        <end position="193"/>
    </location>
</feature>
<evidence type="ECO:0000313" key="3">
    <source>
        <dbReference type="EMBL" id="OUO57243.1"/>
    </source>
</evidence>
<feature type="transmembrane region" description="Helical" evidence="1">
    <location>
        <begin position="104"/>
        <end position="120"/>
    </location>
</feature>
<feature type="domain" description="DUF4401" evidence="2">
    <location>
        <begin position="18"/>
        <end position="306"/>
    </location>
</feature>
<dbReference type="AlphaFoldDB" id="A0A1Y4DDP7"/>
<evidence type="ECO:0000259" key="2">
    <source>
        <dbReference type="Pfam" id="PF14351"/>
    </source>
</evidence>
<sequence length="312" mass="34152">MPSPAGRCAVTNTETKLPFMVSALVAVGAWLSCLIGILLMGWPSFLRAGVWILLLAVVWTYAAGRTRGVAGAFWTQAALAFSLCGKGMVIFGLVMLWHLSAGQAFWLVLGITLAGYPVFTQKIDRAVMSFASAMALLIWVFQARTVTWPWLESFSVLLFVGAYLLFFVPGEKVRPVAWGLLPACLAAFGLAWMGGNVATLPFNTLFLALCLCGVYAWRAGKDFNVWLAVLMVVLAYLTNVGTVMGGALLALAFSRNRLSLKIAGVAVFALSLVWLYYHMHTTLLVKSFYLWVAGIILLSVYAWQRRRGAYAR</sequence>
<feature type="transmembrane region" description="Helical" evidence="1">
    <location>
        <begin position="223"/>
        <end position="251"/>
    </location>
</feature>
<feature type="transmembrane region" description="Helical" evidence="1">
    <location>
        <begin position="150"/>
        <end position="170"/>
    </location>
</feature>
<keyword evidence="1" id="KW-0812">Transmembrane</keyword>
<feature type="transmembrane region" description="Helical" evidence="1">
    <location>
        <begin position="74"/>
        <end position="97"/>
    </location>
</feature>
<keyword evidence="4" id="KW-1185">Reference proteome</keyword>
<dbReference type="PROSITE" id="PS51257">
    <property type="entry name" value="PROKAR_LIPOPROTEIN"/>
    <property type="match status" value="1"/>
</dbReference>
<accession>A0A1Y4DDP7</accession>
<evidence type="ECO:0000313" key="4">
    <source>
        <dbReference type="Proteomes" id="UP000196368"/>
    </source>
</evidence>
<dbReference type="EMBL" id="NFJD01000001">
    <property type="protein sequence ID" value="OUO57243.1"/>
    <property type="molecule type" value="Genomic_DNA"/>
</dbReference>
<gene>
    <name evidence="3" type="ORF">B5F75_00225</name>
</gene>
<organism evidence="3 4">
    <name type="scientific">Candidatus Avelusimicrobium gallicola</name>
    <dbReference type="NCBI Taxonomy" id="2562704"/>
    <lineage>
        <taxon>Bacteria</taxon>
        <taxon>Pseudomonadati</taxon>
        <taxon>Elusimicrobiota</taxon>
        <taxon>Elusimicrobia</taxon>
        <taxon>Elusimicrobiales</taxon>
        <taxon>Elusimicrobiaceae</taxon>
        <taxon>Candidatus Avelusimicrobium</taxon>
    </lineage>
</organism>
<dbReference type="Pfam" id="PF14351">
    <property type="entry name" value="DUF4401"/>
    <property type="match status" value="1"/>
</dbReference>
<keyword evidence="1" id="KW-1133">Transmembrane helix</keyword>
<feature type="transmembrane region" description="Helical" evidence="1">
    <location>
        <begin position="45"/>
        <end position="62"/>
    </location>
</feature>
<protein>
    <recommendedName>
        <fullName evidence="2">DUF4401 domain-containing protein</fullName>
    </recommendedName>
</protein>
<reference evidence="4" key="1">
    <citation type="submission" date="2017-04" db="EMBL/GenBank/DDBJ databases">
        <title>Function of individual gut microbiota members based on whole genome sequencing of pure cultures obtained from chicken caecum.</title>
        <authorList>
            <person name="Medvecky M."/>
            <person name="Cejkova D."/>
            <person name="Polansky O."/>
            <person name="Karasova D."/>
            <person name="Kubasova T."/>
            <person name="Cizek A."/>
            <person name="Rychlik I."/>
        </authorList>
    </citation>
    <scope>NUCLEOTIDE SEQUENCE [LARGE SCALE GENOMIC DNA]</scope>
    <source>
        <strain evidence="4">An273</strain>
    </source>
</reference>
<name>A0A1Y4DDP7_9BACT</name>
<dbReference type="InterPro" id="IPR025513">
    <property type="entry name" value="DUF4401"/>
</dbReference>
<feature type="transmembrane region" description="Helical" evidence="1">
    <location>
        <begin position="258"/>
        <end position="277"/>
    </location>
</feature>